<evidence type="ECO:0000256" key="2">
    <source>
        <dbReference type="ARBA" id="ARBA00022980"/>
    </source>
</evidence>
<dbReference type="GO" id="GO:0015934">
    <property type="term" value="C:large ribosomal subunit"/>
    <property type="evidence" value="ECO:0007669"/>
    <property type="project" value="TreeGrafter"/>
</dbReference>
<dbReference type="Gene3D" id="3.90.1030.10">
    <property type="entry name" value="Ribosomal protein L17"/>
    <property type="match status" value="1"/>
</dbReference>
<comment type="similarity">
    <text evidence="1 5">Belongs to the bacterial ribosomal protein bL17 family.</text>
</comment>
<dbReference type="SUPFAM" id="SSF64263">
    <property type="entry name" value="Prokaryotic ribosomal protein L17"/>
    <property type="match status" value="1"/>
</dbReference>
<gene>
    <name evidence="7" type="ORF">A2788_00555</name>
</gene>
<sequence>MRHRVKGKTLGRQADHRDHMMRNLTASLIIYEKITTTQAKAKAVAPMIEKLISGAQRRERRMALIHLKKFFFDQSAAQKVMDVLLDRYKQKQSGFTRINKLARTRVGDGASMVSLELT</sequence>
<keyword evidence="3 5" id="KW-0687">Ribonucleoprotein</keyword>
<comment type="caution">
    <text evidence="7">The sequence shown here is derived from an EMBL/GenBank/DDBJ whole genome shotgun (WGS) entry which is preliminary data.</text>
</comment>
<protein>
    <recommendedName>
        <fullName evidence="4 6">50S ribosomal protein L17</fullName>
    </recommendedName>
</protein>
<accession>A0A1F4XM73</accession>
<dbReference type="AlphaFoldDB" id="A0A1F4XM73"/>
<dbReference type="PANTHER" id="PTHR14413:SF16">
    <property type="entry name" value="LARGE RIBOSOMAL SUBUNIT PROTEIN BL17M"/>
    <property type="match status" value="1"/>
</dbReference>
<evidence type="ECO:0000256" key="5">
    <source>
        <dbReference type="RuleBase" id="RU000660"/>
    </source>
</evidence>
<dbReference type="Pfam" id="PF01196">
    <property type="entry name" value="Ribosomal_L17"/>
    <property type="match status" value="1"/>
</dbReference>
<dbReference type="GO" id="GO:0003735">
    <property type="term" value="F:structural constituent of ribosome"/>
    <property type="evidence" value="ECO:0007669"/>
    <property type="project" value="InterPro"/>
</dbReference>
<dbReference type="InterPro" id="IPR036373">
    <property type="entry name" value="Ribosomal_bL17_sf"/>
</dbReference>
<dbReference type="GO" id="GO:0006412">
    <property type="term" value="P:translation"/>
    <property type="evidence" value="ECO:0007669"/>
    <property type="project" value="InterPro"/>
</dbReference>
<evidence type="ECO:0000256" key="1">
    <source>
        <dbReference type="ARBA" id="ARBA00008777"/>
    </source>
</evidence>
<dbReference type="PANTHER" id="PTHR14413">
    <property type="entry name" value="RIBOSOMAL PROTEIN L17"/>
    <property type="match status" value="1"/>
</dbReference>
<dbReference type="NCBIfam" id="TIGR00059">
    <property type="entry name" value="L17"/>
    <property type="match status" value="1"/>
</dbReference>
<evidence type="ECO:0000256" key="6">
    <source>
        <dbReference type="RuleBase" id="RU000661"/>
    </source>
</evidence>
<dbReference type="InterPro" id="IPR000456">
    <property type="entry name" value="Ribosomal_bL17"/>
</dbReference>
<reference evidence="7 8" key="1">
    <citation type="journal article" date="2016" name="Nat. Commun.">
        <title>Thousands of microbial genomes shed light on interconnected biogeochemical processes in an aquifer system.</title>
        <authorList>
            <person name="Anantharaman K."/>
            <person name="Brown C.T."/>
            <person name="Hug L.A."/>
            <person name="Sharon I."/>
            <person name="Castelle C.J."/>
            <person name="Probst A.J."/>
            <person name="Thomas B.C."/>
            <person name="Singh A."/>
            <person name="Wilkins M.J."/>
            <person name="Karaoz U."/>
            <person name="Brodie E.L."/>
            <person name="Williams K.H."/>
            <person name="Hubbard S.S."/>
            <person name="Banfield J.F."/>
        </authorList>
    </citation>
    <scope>NUCLEOTIDE SEQUENCE [LARGE SCALE GENOMIC DNA]</scope>
</reference>
<evidence type="ECO:0000256" key="4">
    <source>
        <dbReference type="ARBA" id="ARBA00035494"/>
    </source>
</evidence>
<name>A0A1F4XM73_9BACT</name>
<evidence type="ECO:0000256" key="3">
    <source>
        <dbReference type="ARBA" id="ARBA00023274"/>
    </source>
</evidence>
<organism evidence="7 8">
    <name type="scientific">Candidatus Abawacabacteria bacterium RIFCSPHIGHO2_01_FULL_46_8</name>
    <dbReference type="NCBI Taxonomy" id="1817815"/>
    <lineage>
        <taxon>Bacteria</taxon>
        <taxon>Candidatus Abawacaibacteriota</taxon>
    </lineage>
</organism>
<evidence type="ECO:0000313" key="8">
    <source>
        <dbReference type="Proteomes" id="UP000177521"/>
    </source>
</evidence>
<proteinExistence type="inferred from homology"/>
<keyword evidence="2 5" id="KW-0689">Ribosomal protein</keyword>
<dbReference type="Proteomes" id="UP000177521">
    <property type="component" value="Unassembled WGS sequence"/>
</dbReference>
<dbReference type="EMBL" id="MEWS01000021">
    <property type="protein sequence ID" value="OGC82193.1"/>
    <property type="molecule type" value="Genomic_DNA"/>
</dbReference>
<evidence type="ECO:0000313" key="7">
    <source>
        <dbReference type="EMBL" id="OGC82193.1"/>
    </source>
</evidence>